<dbReference type="SMART" id="SM00849">
    <property type="entry name" value="Lactamase_B"/>
    <property type="match status" value="1"/>
</dbReference>
<gene>
    <name evidence="2" type="ORF">CLOSTHATH_04065</name>
</gene>
<feature type="domain" description="Metallo-beta-lactamase" evidence="1">
    <location>
        <begin position="41"/>
        <end position="227"/>
    </location>
</feature>
<protein>
    <submittedName>
        <fullName evidence="2">Metallo-beta-lactamase domain protein</fullName>
    </submittedName>
</protein>
<dbReference type="Pfam" id="PF00753">
    <property type="entry name" value="Lactamase_B"/>
    <property type="match status" value="1"/>
</dbReference>
<comment type="caution">
    <text evidence="2">The sequence shown here is derived from an EMBL/GenBank/DDBJ whole genome shotgun (WGS) entry which is preliminary data.</text>
</comment>
<dbReference type="HOGENOM" id="CLU_030571_0_0_9"/>
<reference evidence="2 3" key="1">
    <citation type="submission" date="2010-01" db="EMBL/GenBank/DDBJ databases">
        <authorList>
            <person name="Weinstock G."/>
            <person name="Sodergren E."/>
            <person name="Clifton S."/>
            <person name="Fulton L."/>
            <person name="Fulton B."/>
            <person name="Courtney L."/>
            <person name="Fronick C."/>
            <person name="Harrison M."/>
            <person name="Strong C."/>
            <person name="Farmer C."/>
            <person name="Delahaunty K."/>
            <person name="Markovic C."/>
            <person name="Hall O."/>
            <person name="Minx P."/>
            <person name="Tomlinson C."/>
            <person name="Mitreva M."/>
            <person name="Nelson J."/>
            <person name="Hou S."/>
            <person name="Wollam A."/>
            <person name="Pepin K.H."/>
            <person name="Johnson M."/>
            <person name="Bhonagiri V."/>
            <person name="Nash W.E."/>
            <person name="Warren W."/>
            <person name="Chinwalla A."/>
            <person name="Mardis E.R."/>
            <person name="Wilson R.K."/>
        </authorList>
    </citation>
    <scope>NUCLEOTIDE SEQUENCE [LARGE SCALE GENOMIC DNA]</scope>
    <source>
        <strain evidence="2 3">DSM 13479</strain>
    </source>
</reference>
<dbReference type="InterPro" id="IPR036866">
    <property type="entry name" value="RibonucZ/Hydroxyglut_hydro"/>
</dbReference>
<dbReference type="PANTHER" id="PTHR42951:SF4">
    <property type="entry name" value="ACYL-COENZYME A THIOESTERASE MBLAC2"/>
    <property type="match status" value="1"/>
</dbReference>
<dbReference type="AlphaFoldDB" id="D3AKC2"/>
<dbReference type="EMBL" id="ACIO01000345">
    <property type="protein sequence ID" value="EFC97736.1"/>
    <property type="molecule type" value="Genomic_DNA"/>
</dbReference>
<dbReference type="InterPro" id="IPR050855">
    <property type="entry name" value="NDM-1-like"/>
</dbReference>
<organism evidence="2 3">
    <name type="scientific">Hungatella hathewayi DSM 13479</name>
    <dbReference type="NCBI Taxonomy" id="566550"/>
    <lineage>
        <taxon>Bacteria</taxon>
        <taxon>Bacillati</taxon>
        <taxon>Bacillota</taxon>
        <taxon>Clostridia</taxon>
        <taxon>Lachnospirales</taxon>
        <taxon>Lachnospiraceae</taxon>
        <taxon>Hungatella</taxon>
    </lineage>
</organism>
<dbReference type="InterPro" id="IPR001279">
    <property type="entry name" value="Metallo-B-lactamas"/>
</dbReference>
<dbReference type="PANTHER" id="PTHR42951">
    <property type="entry name" value="METALLO-BETA-LACTAMASE DOMAIN-CONTAINING"/>
    <property type="match status" value="1"/>
</dbReference>
<dbReference type="Gene3D" id="3.60.15.10">
    <property type="entry name" value="Ribonuclease Z/Hydroxyacylglutathione hydrolase-like"/>
    <property type="match status" value="1"/>
</dbReference>
<evidence type="ECO:0000313" key="2">
    <source>
        <dbReference type="EMBL" id="EFC97736.1"/>
    </source>
</evidence>
<name>D3AKC2_9FIRM</name>
<sequence>MFCKGNQILIMEVCLQMDKWFTIDQIDEDTYIISEYRHWEETHCYLLNGSSRSLLIDTGLGICNIYDEVMKLTNKPVTAVATHIHWDHIGGHKFFPDFYAHAEELSWLNGEFPLTIETIREMVADRCDLPDGYDTGFYEFFQGTPTKVLEDGENIELGGRNIQVLHTPGHAPGHMCFWESDRGYLFTGDLVYKDTLFAYYPSTDPDAYLASLEKISELPVKKVFPAHHSLDIQPEILIRMRNAFRQLREDGKLHHGSGTFDYGDWAVWL</sequence>
<dbReference type="Proteomes" id="UP000004968">
    <property type="component" value="Unassembled WGS sequence"/>
</dbReference>
<proteinExistence type="predicted"/>
<evidence type="ECO:0000313" key="3">
    <source>
        <dbReference type="Proteomes" id="UP000004968"/>
    </source>
</evidence>
<dbReference type="SUPFAM" id="SSF56281">
    <property type="entry name" value="Metallo-hydrolase/oxidoreductase"/>
    <property type="match status" value="1"/>
</dbReference>
<accession>D3AKC2</accession>
<dbReference type="CDD" id="cd07712">
    <property type="entry name" value="MBLAC2-like_MBL-fold"/>
    <property type="match status" value="1"/>
</dbReference>
<evidence type="ECO:0000259" key="1">
    <source>
        <dbReference type="SMART" id="SM00849"/>
    </source>
</evidence>